<dbReference type="AlphaFoldDB" id="A0A2T0RM15"/>
<dbReference type="OrthoDB" id="964913at2"/>
<name>A0A2T0RM15_9RHOB</name>
<evidence type="ECO:0000313" key="1">
    <source>
        <dbReference type="EMBL" id="PRY22236.1"/>
    </source>
</evidence>
<evidence type="ECO:0000313" key="2">
    <source>
        <dbReference type="Proteomes" id="UP000239480"/>
    </source>
</evidence>
<sequence length="47" mass="4991">MSVFLSASYPSAYFNIYQPGKGLGDTALFSGSIEGSLFNRVLPKSGD</sequence>
<accession>A0A2T0RM15</accession>
<organism evidence="1 2">
    <name type="scientific">Aliiruegeria haliotis</name>
    <dbReference type="NCBI Taxonomy" id="1280846"/>
    <lineage>
        <taxon>Bacteria</taxon>
        <taxon>Pseudomonadati</taxon>
        <taxon>Pseudomonadota</taxon>
        <taxon>Alphaproteobacteria</taxon>
        <taxon>Rhodobacterales</taxon>
        <taxon>Roseobacteraceae</taxon>
        <taxon>Aliiruegeria</taxon>
    </lineage>
</organism>
<dbReference type="Proteomes" id="UP000239480">
    <property type="component" value="Unassembled WGS sequence"/>
</dbReference>
<reference evidence="1 2" key="1">
    <citation type="submission" date="2018-03" db="EMBL/GenBank/DDBJ databases">
        <title>Genomic Encyclopedia of Archaeal and Bacterial Type Strains, Phase II (KMG-II): from individual species to whole genera.</title>
        <authorList>
            <person name="Goeker M."/>
        </authorList>
    </citation>
    <scope>NUCLEOTIDE SEQUENCE [LARGE SCALE GENOMIC DNA]</scope>
    <source>
        <strain evidence="1 2">DSM 29328</strain>
    </source>
</reference>
<comment type="caution">
    <text evidence="1">The sequence shown here is derived from an EMBL/GenBank/DDBJ whole genome shotgun (WGS) entry which is preliminary data.</text>
</comment>
<keyword evidence="2" id="KW-1185">Reference proteome</keyword>
<proteinExistence type="predicted"/>
<gene>
    <name evidence="1" type="ORF">CLV78_107160</name>
</gene>
<dbReference type="EMBL" id="PVTD01000007">
    <property type="protein sequence ID" value="PRY22236.1"/>
    <property type="molecule type" value="Genomic_DNA"/>
</dbReference>
<protein>
    <submittedName>
        <fullName evidence="1">Uncharacterized protein</fullName>
    </submittedName>
</protein>